<evidence type="ECO:0000256" key="8">
    <source>
        <dbReference type="ARBA" id="ARBA00022737"/>
    </source>
</evidence>
<keyword evidence="7" id="KW-0479">Metal-binding</keyword>
<keyword evidence="8" id="KW-0677">Repeat</keyword>
<dbReference type="InterPro" id="IPR001343">
    <property type="entry name" value="Hemolysn_Ca-bd"/>
</dbReference>
<name>A0ABV7NKN4_9SPHN</name>
<dbReference type="PANTHER" id="PTHR38340">
    <property type="entry name" value="S-LAYER PROTEIN"/>
    <property type="match status" value="1"/>
</dbReference>
<dbReference type="Proteomes" id="UP001595681">
    <property type="component" value="Unassembled WGS sequence"/>
</dbReference>
<evidence type="ECO:0000256" key="9">
    <source>
        <dbReference type="ARBA" id="ARBA00022801"/>
    </source>
</evidence>
<evidence type="ECO:0000256" key="2">
    <source>
        <dbReference type="ARBA" id="ARBA00004370"/>
    </source>
</evidence>
<evidence type="ECO:0000256" key="5">
    <source>
        <dbReference type="ARBA" id="ARBA00022656"/>
    </source>
</evidence>
<evidence type="ECO:0000256" key="11">
    <source>
        <dbReference type="ARBA" id="ARBA00023026"/>
    </source>
</evidence>
<dbReference type="PROSITE" id="PS00330">
    <property type="entry name" value="HEMOLYSIN_CALCIUM"/>
    <property type="match status" value="5"/>
</dbReference>
<dbReference type="SUPFAM" id="SSF51120">
    <property type="entry name" value="beta-Roll"/>
    <property type="match status" value="5"/>
</dbReference>
<keyword evidence="9" id="KW-0378">Hydrolase</keyword>
<evidence type="ECO:0000259" key="13">
    <source>
        <dbReference type="Pfam" id="PF00413"/>
    </source>
</evidence>
<dbReference type="InterPro" id="IPR013858">
    <property type="entry name" value="Peptidase_M10B_C"/>
</dbReference>
<organism evidence="15 16">
    <name type="scientific">Sphingobium rhizovicinum</name>
    <dbReference type="NCBI Taxonomy" id="432308"/>
    <lineage>
        <taxon>Bacteria</taxon>
        <taxon>Pseudomonadati</taxon>
        <taxon>Pseudomonadota</taxon>
        <taxon>Alphaproteobacteria</taxon>
        <taxon>Sphingomonadales</taxon>
        <taxon>Sphingomonadaceae</taxon>
        <taxon>Sphingobium</taxon>
    </lineage>
</organism>
<dbReference type="PRINTS" id="PR00313">
    <property type="entry name" value="CABNDNGRPT"/>
</dbReference>
<proteinExistence type="predicted"/>
<dbReference type="Pfam" id="PF00353">
    <property type="entry name" value="HemolysinCabind"/>
    <property type="match status" value="7"/>
</dbReference>
<dbReference type="PRINTS" id="PR01488">
    <property type="entry name" value="RTXTOXINA"/>
</dbReference>
<dbReference type="InterPro" id="IPR034033">
    <property type="entry name" value="Serralysin-like"/>
</dbReference>
<feature type="domain" description="Peptidase M10 serralysin C-terminal" evidence="14">
    <location>
        <begin position="460"/>
        <end position="522"/>
    </location>
</feature>
<evidence type="ECO:0000313" key="16">
    <source>
        <dbReference type="Proteomes" id="UP001595681"/>
    </source>
</evidence>
<gene>
    <name evidence="15" type="ORF">ACFOKF_19750</name>
</gene>
<keyword evidence="16" id="KW-1185">Reference proteome</keyword>
<evidence type="ECO:0000313" key="15">
    <source>
        <dbReference type="EMBL" id="MFC3443392.1"/>
    </source>
</evidence>
<comment type="subcellular location">
    <subcellularLocation>
        <location evidence="2">Membrane</location>
    </subcellularLocation>
    <subcellularLocation>
        <location evidence="3">Secreted</location>
    </subcellularLocation>
</comment>
<dbReference type="Gene3D" id="3.40.390.10">
    <property type="entry name" value="Collagenase (Catalytic Domain)"/>
    <property type="match status" value="1"/>
</dbReference>
<keyword evidence="6" id="KW-0645">Protease</keyword>
<evidence type="ECO:0000256" key="1">
    <source>
        <dbReference type="ARBA" id="ARBA00001913"/>
    </source>
</evidence>
<dbReference type="InterPro" id="IPR011049">
    <property type="entry name" value="Serralysin-like_metalloprot_C"/>
</dbReference>
<dbReference type="InterPro" id="IPR018511">
    <property type="entry name" value="Hemolysin-typ_Ca-bd_CS"/>
</dbReference>
<sequence>MAAVSDYTAILSGSSINGTTGTGAFVSYSFPDVVPDYLYDTYAAEGLATYRVFSEAEKAVARAALDLWAKVSGLTFFEVAPGEGDIKFMNFDLSALNSNAAGFAYYPMNGYDGFEAASDVFIDTGLAGSMHLLLHEIGHALGLKHPFEGDVTLETSIDNYATTVLSYTSGGTAGDVLGTFDVQAIRHIYGDASQDGKQVADWNWNAATRTLSQTGSAGADAIYGIGGTDIITGGDGNDEIVGRDGDDQLSGGAGDDVIGGGRGNDILNGDAGNDRLDGGLGNDTLSGGADRDTLYGEEGDDLLLGGAGDDYLSGDWGFPGEVYGVDTLRGEDGNDTLSGFGEDVLDGGAGNDSVYLNNSDRGTVLGGTGDDSLFFSLLGTMVGLATIDGGDGQDMLSYEAKNGTYNLLVSSLNFRGIESLSLTTGAGNDVLRNDSQLANVSLNGGDGSDTLYAGSARGSLFGEAGNDILVAGSGFSFLYGGAGADRFVFQSFGDSPAGYADQIEDFQTGVDRIDISALAATNVSIGNYAFGNYIYASRGTDNFMLFVRNAVSLSDIDYQQKDFYGTDGSEAITGNASANNIFGYGGNDQLSGLAGDDYLSGGAGNDVMIGGAGNDVYRVEDAGDRVVELAREGADLVFSTVSYTLSLNVEWLTLQGTAGIRGTGNQLDNVIVGNDAGNVLQGLLGHDTLNGMGGDDIFIPDSGNNVVNGGAGTDTLVLLGVKASYSYLEANGAIYLVGEEGATRMTGVEKVQFANGTLATAQLKANLSAFDGLRYAAGYDDLAAAFKTDAAAATNHYVTKGFAEGRDAKAFDPYDYIAGYKDLANGFGTDAAGATRHYLTTGRLEGRTDELFSGLNYAASYKDLSTLYGANEEAAARHYILYGRLEGRSDGGFDGLQYAASYKDLAALFGTDEDAATRHYLQFGRAEGRAADAFDGLRYIASNPDLIVGIGSDDDGAAKHFLRSGFAENRPTSSFDALQYAAANPDLATAFGTDVEALTEHYIDKGYYEHRPLTPAAAMVDMIG</sequence>
<dbReference type="InterPro" id="IPR001818">
    <property type="entry name" value="Pept_M10_metallopeptidase"/>
</dbReference>
<evidence type="ECO:0000256" key="6">
    <source>
        <dbReference type="ARBA" id="ARBA00022670"/>
    </source>
</evidence>
<dbReference type="EMBL" id="JBHRVU010000005">
    <property type="protein sequence ID" value="MFC3443392.1"/>
    <property type="molecule type" value="Genomic_DNA"/>
</dbReference>
<evidence type="ECO:0000256" key="10">
    <source>
        <dbReference type="ARBA" id="ARBA00022833"/>
    </source>
</evidence>
<dbReference type="PANTHER" id="PTHR38340:SF1">
    <property type="entry name" value="S-LAYER PROTEIN"/>
    <property type="match status" value="1"/>
</dbReference>
<evidence type="ECO:0000256" key="3">
    <source>
        <dbReference type="ARBA" id="ARBA00004613"/>
    </source>
</evidence>
<dbReference type="Pfam" id="PF08548">
    <property type="entry name" value="Peptidase_M10_C"/>
    <property type="match status" value="1"/>
</dbReference>
<keyword evidence="11" id="KW-0843">Virulence</keyword>
<feature type="domain" description="Peptidase M10 metallopeptidase" evidence="13">
    <location>
        <begin position="52"/>
        <end position="154"/>
    </location>
</feature>
<dbReference type="Pfam" id="PF00413">
    <property type="entry name" value="Peptidase_M10"/>
    <property type="match status" value="1"/>
</dbReference>
<keyword evidence="12" id="KW-0472">Membrane</keyword>
<dbReference type="Gene3D" id="2.150.10.10">
    <property type="entry name" value="Serralysin-like metalloprotease, C-terminal"/>
    <property type="match status" value="3"/>
</dbReference>
<reference evidence="16" key="1">
    <citation type="journal article" date="2019" name="Int. J. Syst. Evol. Microbiol.">
        <title>The Global Catalogue of Microorganisms (GCM) 10K type strain sequencing project: providing services to taxonomists for standard genome sequencing and annotation.</title>
        <authorList>
            <consortium name="The Broad Institute Genomics Platform"/>
            <consortium name="The Broad Institute Genome Sequencing Center for Infectious Disease"/>
            <person name="Wu L."/>
            <person name="Ma J."/>
        </authorList>
    </citation>
    <scope>NUCLEOTIDE SEQUENCE [LARGE SCALE GENOMIC DNA]</scope>
    <source>
        <strain evidence="16">CCM 7491</strain>
    </source>
</reference>
<keyword evidence="5" id="KW-0800">Toxin</keyword>
<comment type="caution">
    <text evidence="15">The sequence shown here is derived from an EMBL/GenBank/DDBJ whole genome shotgun (WGS) entry which is preliminary data.</text>
</comment>
<evidence type="ECO:0000256" key="7">
    <source>
        <dbReference type="ARBA" id="ARBA00022723"/>
    </source>
</evidence>
<dbReference type="InterPro" id="IPR024079">
    <property type="entry name" value="MetalloPept_cat_dom_sf"/>
</dbReference>
<dbReference type="InterPro" id="IPR003995">
    <property type="entry name" value="RTX_toxin_determinant-A"/>
</dbReference>
<accession>A0ABV7NKN4</accession>
<protein>
    <submittedName>
        <fullName evidence="15">M10 family metallopeptidase C-terminal domain-containing protein</fullName>
    </submittedName>
</protein>
<dbReference type="CDD" id="cd04277">
    <property type="entry name" value="ZnMc_serralysin_like"/>
    <property type="match status" value="1"/>
</dbReference>
<dbReference type="SUPFAM" id="SSF55486">
    <property type="entry name" value="Metalloproteases ('zincins'), catalytic domain"/>
    <property type="match status" value="1"/>
</dbReference>
<evidence type="ECO:0000256" key="4">
    <source>
        <dbReference type="ARBA" id="ARBA00022525"/>
    </source>
</evidence>
<keyword evidence="4" id="KW-0964">Secreted</keyword>
<keyword evidence="10" id="KW-0862">Zinc</keyword>
<evidence type="ECO:0000259" key="14">
    <source>
        <dbReference type="Pfam" id="PF08548"/>
    </source>
</evidence>
<dbReference type="RefSeq" id="WP_380798118.1">
    <property type="nucleotide sequence ID" value="NZ_JBHRVU010000005.1"/>
</dbReference>
<comment type="cofactor">
    <cofactor evidence="1">
        <name>Ca(2+)</name>
        <dbReference type="ChEBI" id="CHEBI:29108"/>
    </cofactor>
</comment>
<dbReference type="InterPro" id="IPR050557">
    <property type="entry name" value="RTX_toxin/Mannuronan_C5-epim"/>
</dbReference>
<evidence type="ECO:0000256" key="12">
    <source>
        <dbReference type="ARBA" id="ARBA00023136"/>
    </source>
</evidence>